<feature type="domain" description="HTH luxR-type" evidence="4">
    <location>
        <begin position="843"/>
        <end position="908"/>
    </location>
</feature>
<sequence length="910" mass="100157">MNIDSVKNINKGVVGVKLSQQEAQDALATLLRGAEQGRSALAVLQGPQGSGKSTVIRRMHTRSRAATVSMVTASRWEADEPAAALGPLLEPIGIGAPADLGPALLHYLRAEPERARVLVIENVQWVDAQSLAAVRYAWRRLRTERVLIVLAIRDNDLAMLPPEAREFLDDSELTRIRLALPTSAQIGEIVFTRLGIELPAMAAEQLVEYTQGNLQTILDLVQENPEQSWEQWNRWPPAPRALSLHIKRLLEEIEPQARAILEAATILGVQARLDLIVRLAQVTEPLSPLQQLVDVSLVQTHGHSGMVRLGFESQLTRMAVYHQIPLSTRIRLHTVAAKIVEGHGAMLGHRADASLLPDVGLSRALATYAVAQGQRGEWSSAATAFFRATHLTPNPQERDSLLLKAVDAIVAAGELRRAQTFSHQLASLASSPERDVLSGYIAILQGRANTANRWLTSAWQNAVQAQASDAMAVISQRRVLHSLCQLEGQKLLDWAEQSLDLAEVDSPLAIESAAIQGLGLAMMGRRDEGEQVLLGLLAKLPTGAQRQRAEMSLGWVYLASDRVELARHELTAASSTDFSEGSLRIALWAKAWLARAEFLMGDWDQALETVRAAQALQERSEIQVLRPLIQATAVMIHALRGNWELVEVHLAKSWAKIGSYPVMELPYRIARAEVARAQANHEDVLLALEPLLKLDRTQGIDEPGFWTWQDTYAGALIRAERLAEAEEFIRPLLDVSLATGHHSSSARYLSVKAMLSAARGDIDGAREIFEEALRHLEGIGAAYYRARIDLSYGQCLRRAGKRAECVAPLTRALATFTHLDATAYIERCTRELQASGTGMSRRNVTDWSTLTAQEQTVAKLVCDGASNRRVAEELFISTKTVQYHLTKIYAKLAVSTRTELAALTREGFAE</sequence>
<evidence type="ECO:0000256" key="1">
    <source>
        <dbReference type="ARBA" id="ARBA00023015"/>
    </source>
</evidence>
<dbReference type="PROSITE" id="PS50043">
    <property type="entry name" value="HTH_LUXR_2"/>
    <property type="match status" value="1"/>
</dbReference>
<keyword evidence="3" id="KW-0804">Transcription</keyword>
<dbReference type="PRINTS" id="PR00038">
    <property type="entry name" value="HTHLUXR"/>
</dbReference>
<evidence type="ECO:0000259" key="4">
    <source>
        <dbReference type="PROSITE" id="PS50043"/>
    </source>
</evidence>
<keyword evidence="1" id="KW-0805">Transcription regulation</keyword>
<evidence type="ECO:0000256" key="3">
    <source>
        <dbReference type="ARBA" id="ARBA00023163"/>
    </source>
</evidence>
<keyword evidence="6" id="KW-1185">Reference proteome</keyword>
<dbReference type="Pfam" id="PF13191">
    <property type="entry name" value="AAA_16"/>
    <property type="match status" value="1"/>
</dbReference>
<dbReference type="CDD" id="cd06170">
    <property type="entry name" value="LuxR_C_like"/>
    <property type="match status" value="1"/>
</dbReference>
<dbReference type="SUPFAM" id="SSF48452">
    <property type="entry name" value="TPR-like"/>
    <property type="match status" value="2"/>
</dbReference>
<accession>A0ABQ2DPM5</accession>
<dbReference type="SMART" id="SM00028">
    <property type="entry name" value="TPR"/>
    <property type="match status" value="3"/>
</dbReference>
<reference evidence="6" key="1">
    <citation type="journal article" date="2019" name="Int. J. Syst. Evol. Microbiol.">
        <title>The Global Catalogue of Microorganisms (GCM) 10K type strain sequencing project: providing services to taxonomists for standard genome sequencing and annotation.</title>
        <authorList>
            <consortium name="The Broad Institute Genomics Platform"/>
            <consortium name="The Broad Institute Genome Sequencing Center for Infectious Disease"/>
            <person name="Wu L."/>
            <person name="Ma J."/>
        </authorList>
    </citation>
    <scope>NUCLEOTIDE SEQUENCE [LARGE SCALE GENOMIC DNA]</scope>
    <source>
        <strain evidence="6">CGMCC 1.3685</strain>
    </source>
</reference>
<protein>
    <submittedName>
        <fullName evidence="5">LuxR family transcriptional regulator</fullName>
    </submittedName>
</protein>
<dbReference type="SUPFAM" id="SSF46894">
    <property type="entry name" value="C-terminal effector domain of the bipartite response regulators"/>
    <property type="match status" value="1"/>
</dbReference>
<organism evidence="5 6">
    <name type="scientific">Glutamicibacter ardleyensis</name>
    <dbReference type="NCBI Taxonomy" id="225894"/>
    <lineage>
        <taxon>Bacteria</taxon>
        <taxon>Bacillati</taxon>
        <taxon>Actinomycetota</taxon>
        <taxon>Actinomycetes</taxon>
        <taxon>Micrococcales</taxon>
        <taxon>Micrococcaceae</taxon>
        <taxon>Glutamicibacter</taxon>
    </lineage>
</organism>
<dbReference type="InterPro" id="IPR016032">
    <property type="entry name" value="Sig_transdc_resp-reg_C-effctor"/>
</dbReference>
<dbReference type="SUPFAM" id="SSF52540">
    <property type="entry name" value="P-loop containing nucleoside triphosphate hydrolases"/>
    <property type="match status" value="1"/>
</dbReference>
<gene>
    <name evidence="5" type="ORF">GCM10007173_27600</name>
</gene>
<comment type="caution">
    <text evidence="5">The sequence shown here is derived from an EMBL/GenBank/DDBJ whole genome shotgun (WGS) entry which is preliminary data.</text>
</comment>
<keyword evidence="2" id="KW-0238">DNA-binding</keyword>
<dbReference type="InterPro" id="IPR027417">
    <property type="entry name" value="P-loop_NTPase"/>
</dbReference>
<dbReference type="Pfam" id="PF00196">
    <property type="entry name" value="GerE"/>
    <property type="match status" value="1"/>
</dbReference>
<dbReference type="InterPro" id="IPR000792">
    <property type="entry name" value="Tscrpt_reg_LuxR_C"/>
</dbReference>
<evidence type="ECO:0000313" key="6">
    <source>
        <dbReference type="Proteomes" id="UP000606115"/>
    </source>
</evidence>
<dbReference type="SMART" id="SM00421">
    <property type="entry name" value="HTH_LUXR"/>
    <property type="match status" value="1"/>
</dbReference>
<dbReference type="Gene3D" id="1.10.10.10">
    <property type="entry name" value="Winged helix-like DNA-binding domain superfamily/Winged helix DNA-binding domain"/>
    <property type="match status" value="1"/>
</dbReference>
<name>A0ABQ2DPM5_9MICC</name>
<dbReference type="InterPro" id="IPR036388">
    <property type="entry name" value="WH-like_DNA-bd_sf"/>
</dbReference>
<dbReference type="InterPro" id="IPR011990">
    <property type="entry name" value="TPR-like_helical_dom_sf"/>
</dbReference>
<dbReference type="PANTHER" id="PTHR44688:SF16">
    <property type="entry name" value="DNA-BINDING TRANSCRIPTIONAL ACTIVATOR DEVR_DOSR"/>
    <property type="match status" value="1"/>
</dbReference>
<evidence type="ECO:0000313" key="5">
    <source>
        <dbReference type="EMBL" id="GGJ67252.1"/>
    </source>
</evidence>
<dbReference type="EMBL" id="BMKX01000007">
    <property type="protein sequence ID" value="GGJ67252.1"/>
    <property type="molecule type" value="Genomic_DNA"/>
</dbReference>
<dbReference type="Gene3D" id="1.25.40.10">
    <property type="entry name" value="Tetratricopeptide repeat domain"/>
    <property type="match status" value="1"/>
</dbReference>
<dbReference type="InterPro" id="IPR041664">
    <property type="entry name" value="AAA_16"/>
</dbReference>
<evidence type="ECO:0000256" key="2">
    <source>
        <dbReference type="ARBA" id="ARBA00023125"/>
    </source>
</evidence>
<dbReference type="Proteomes" id="UP000606115">
    <property type="component" value="Unassembled WGS sequence"/>
</dbReference>
<proteinExistence type="predicted"/>
<dbReference type="PANTHER" id="PTHR44688">
    <property type="entry name" value="DNA-BINDING TRANSCRIPTIONAL ACTIVATOR DEVR_DOSR"/>
    <property type="match status" value="1"/>
</dbReference>
<dbReference type="InterPro" id="IPR019734">
    <property type="entry name" value="TPR_rpt"/>
</dbReference>